<gene>
    <name evidence="2" type="ORF">H5410_041195</name>
</gene>
<accession>A0A9J5XR48</accession>
<feature type="compositionally biased region" description="Low complexity" evidence="1">
    <location>
        <begin position="44"/>
        <end position="54"/>
    </location>
</feature>
<name>A0A9J5XR48_SOLCO</name>
<feature type="region of interest" description="Disordered" evidence="1">
    <location>
        <begin position="33"/>
        <end position="55"/>
    </location>
</feature>
<keyword evidence="3" id="KW-1185">Reference proteome</keyword>
<reference evidence="2 3" key="1">
    <citation type="submission" date="2020-09" db="EMBL/GenBank/DDBJ databases">
        <title>De no assembly of potato wild relative species, Solanum commersonii.</title>
        <authorList>
            <person name="Cho K."/>
        </authorList>
    </citation>
    <scope>NUCLEOTIDE SEQUENCE [LARGE SCALE GENOMIC DNA]</scope>
    <source>
        <strain evidence="2">LZ3.2</strain>
        <tissue evidence="2">Leaf</tissue>
    </source>
</reference>
<comment type="caution">
    <text evidence="2">The sequence shown here is derived from an EMBL/GenBank/DDBJ whole genome shotgun (WGS) entry which is preliminary data.</text>
</comment>
<dbReference type="Proteomes" id="UP000824120">
    <property type="component" value="Chromosome 8"/>
</dbReference>
<dbReference type="EMBL" id="JACXVP010000008">
    <property type="protein sequence ID" value="KAG5590681.1"/>
    <property type="molecule type" value="Genomic_DNA"/>
</dbReference>
<evidence type="ECO:0000313" key="2">
    <source>
        <dbReference type="EMBL" id="KAG5590681.1"/>
    </source>
</evidence>
<evidence type="ECO:0000256" key="1">
    <source>
        <dbReference type="SAM" id="MobiDB-lite"/>
    </source>
</evidence>
<dbReference type="AlphaFoldDB" id="A0A9J5XR48"/>
<proteinExistence type="predicted"/>
<evidence type="ECO:0000313" key="3">
    <source>
        <dbReference type="Proteomes" id="UP000824120"/>
    </source>
</evidence>
<protein>
    <submittedName>
        <fullName evidence="2">Uncharacterized protein</fullName>
    </submittedName>
</protein>
<organism evidence="2 3">
    <name type="scientific">Solanum commersonii</name>
    <name type="common">Commerson's wild potato</name>
    <name type="synonym">Commerson's nightshade</name>
    <dbReference type="NCBI Taxonomy" id="4109"/>
    <lineage>
        <taxon>Eukaryota</taxon>
        <taxon>Viridiplantae</taxon>
        <taxon>Streptophyta</taxon>
        <taxon>Embryophyta</taxon>
        <taxon>Tracheophyta</taxon>
        <taxon>Spermatophyta</taxon>
        <taxon>Magnoliopsida</taxon>
        <taxon>eudicotyledons</taxon>
        <taxon>Gunneridae</taxon>
        <taxon>Pentapetalae</taxon>
        <taxon>asterids</taxon>
        <taxon>lamiids</taxon>
        <taxon>Solanales</taxon>
        <taxon>Solanaceae</taxon>
        <taxon>Solanoideae</taxon>
        <taxon>Solaneae</taxon>
        <taxon>Solanum</taxon>
    </lineage>
</organism>
<sequence length="109" mass="12293">MRSVTSIDTAGESQEAETDKMLTTIELQDMDPPWIHIKGRGRGRSAPGRGPSYGAMTNSPLYAHMQAYLEGENQKDTFASITKEDTDDIKSYEKLQKKEMIFFLENSDL</sequence>